<comment type="caution">
    <text evidence="4">The sequence shown here is derived from an EMBL/GenBank/DDBJ whole genome shotgun (WGS) entry which is preliminary data.</text>
</comment>
<dbReference type="SUPFAM" id="SSF46785">
    <property type="entry name" value="Winged helix' DNA-binding domain"/>
    <property type="match status" value="1"/>
</dbReference>
<gene>
    <name evidence="4" type="ORF">HF849_10870</name>
</gene>
<name>A0A7X9SP95_CLOBE</name>
<evidence type="ECO:0000256" key="1">
    <source>
        <dbReference type="ARBA" id="ARBA00023015"/>
    </source>
</evidence>
<dbReference type="GO" id="GO:0003700">
    <property type="term" value="F:DNA-binding transcription factor activity"/>
    <property type="evidence" value="ECO:0007669"/>
    <property type="project" value="InterPro"/>
</dbReference>
<dbReference type="EMBL" id="JABAGD010000017">
    <property type="protein sequence ID" value="NMF05248.1"/>
    <property type="molecule type" value="Genomic_DNA"/>
</dbReference>
<dbReference type="InterPro" id="IPR036390">
    <property type="entry name" value="WH_DNA-bd_sf"/>
</dbReference>
<dbReference type="Pfam" id="PF08279">
    <property type="entry name" value="HTH_11"/>
    <property type="match status" value="1"/>
</dbReference>
<keyword evidence="2" id="KW-0804">Transcription</keyword>
<dbReference type="InterPro" id="IPR001034">
    <property type="entry name" value="DeoR_HTH"/>
</dbReference>
<dbReference type="AlphaFoldDB" id="A0A7X9SP95"/>
<dbReference type="SMART" id="SM00420">
    <property type="entry name" value="HTH_DEOR"/>
    <property type="match status" value="1"/>
</dbReference>
<dbReference type="InterPro" id="IPR057727">
    <property type="entry name" value="WCX_dom"/>
</dbReference>
<dbReference type="Proteomes" id="UP000587880">
    <property type="component" value="Unassembled WGS sequence"/>
</dbReference>
<evidence type="ECO:0000256" key="2">
    <source>
        <dbReference type="ARBA" id="ARBA00023163"/>
    </source>
</evidence>
<evidence type="ECO:0000313" key="5">
    <source>
        <dbReference type="Proteomes" id="UP000587880"/>
    </source>
</evidence>
<dbReference type="PROSITE" id="PS52050">
    <property type="entry name" value="WYL"/>
    <property type="match status" value="1"/>
</dbReference>
<dbReference type="InterPro" id="IPR013196">
    <property type="entry name" value="HTH_11"/>
</dbReference>
<accession>A0A7X9SP95</accession>
<evidence type="ECO:0000259" key="3">
    <source>
        <dbReference type="PROSITE" id="PS51000"/>
    </source>
</evidence>
<feature type="domain" description="HTH deoR-type" evidence="3">
    <location>
        <begin position="2"/>
        <end position="57"/>
    </location>
</feature>
<dbReference type="InterPro" id="IPR036388">
    <property type="entry name" value="WH-like_DNA-bd_sf"/>
</dbReference>
<dbReference type="RefSeq" id="WP_168981947.1">
    <property type="nucleotide sequence ID" value="NZ_JABAGD010000017.1"/>
</dbReference>
<dbReference type="Pfam" id="PF13280">
    <property type="entry name" value="WYL"/>
    <property type="match status" value="1"/>
</dbReference>
<dbReference type="Pfam" id="PF25583">
    <property type="entry name" value="WCX"/>
    <property type="match status" value="1"/>
</dbReference>
<dbReference type="Gene3D" id="1.10.10.10">
    <property type="entry name" value="Winged helix-like DNA-binding domain superfamily/Winged helix DNA-binding domain"/>
    <property type="match status" value="1"/>
</dbReference>
<protein>
    <submittedName>
        <fullName evidence="4">YafY family transcriptional regulator</fullName>
    </submittedName>
</protein>
<dbReference type="PANTHER" id="PTHR34580:SF1">
    <property type="entry name" value="PROTEIN PAFC"/>
    <property type="match status" value="1"/>
</dbReference>
<proteinExistence type="predicted"/>
<sequence length="315" mass="36204">MKIDRLLGILNVLANTDRTTIQELAERFEVSKRTIFRDLDTLNKSGVPIVSYSGIGGGVSVIEGYKIKSNILSKNDIKNVFTALNGLMSIDESADLTNLIAKLIPEETSMIFSESDYVIDLSSWFQDSITQEKVSILHKAILNKNCIYLEYISKSSHSSRIIQPHKLVFKQSYWYLYAFCEDKQEFRLFKINRIVDLKIMDESFNCKAVEKIDFRKDFGTGLFSSQDPTALFEIILEYDINNEFFLTDKIDAKFFNKISNSEDKGQIIFSVSDLEWAVNLVFSLQDKAKVIAPVELKEAMKTRIKRINELYKDDI</sequence>
<dbReference type="PIRSF" id="PIRSF016838">
    <property type="entry name" value="PafC"/>
    <property type="match status" value="1"/>
</dbReference>
<organism evidence="4 5">
    <name type="scientific">Clostridium beijerinckii</name>
    <name type="common">Clostridium MP</name>
    <dbReference type="NCBI Taxonomy" id="1520"/>
    <lineage>
        <taxon>Bacteria</taxon>
        <taxon>Bacillati</taxon>
        <taxon>Bacillota</taxon>
        <taxon>Clostridia</taxon>
        <taxon>Eubacteriales</taxon>
        <taxon>Clostridiaceae</taxon>
        <taxon>Clostridium</taxon>
    </lineage>
</organism>
<dbReference type="InterPro" id="IPR026881">
    <property type="entry name" value="WYL_dom"/>
</dbReference>
<reference evidence="4 5" key="1">
    <citation type="submission" date="2020-04" db="EMBL/GenBank/DDBJ databases">
        <authorList>
            <person name="Hitch T.C.A."/>
            <person name="Wylensek D."/>
            <person name="Clavel T."/>
        </authorList>
    </citation>
    <scope>NUCLEOTIDE SEQUENCE [LARGE SCALE GENOMIC DNA]</scope>
    <source>
        <strain evidence="4 5">WB01_NA02</strain>
    </source>
</reference>
<keyword evidence="1" id="KW-0805">Transcription regulation</keyword>
<dbReference type="PROSITE" id="PS51000">
    <property type="entry name" value="HTH_DEOR_2"/>
    <property type="match status" value="1"/>
</dbReference>
<dbReference type="PANTHER" id="PTHR34580">
    <property type="match status" value="1"/>
</dbReference>
<evidence type="ECO:0000313" key="4">
    <source>
        <dbReference type="EMBL" id="NMF05248.1"/>
    </source>
</evidence>
<dbReference type="InterPro" id="IPR051534">
    <property type="entry name" value="CBASS_pafABC_assoc_protein"/>
</dbReference>
<dbReference type="InterPro" id="IPR028349">
    <property type="entry name" value="PafC-like"/>
</dbReference>